<dbReference type="Proteomes" id="UP000027138">
    <property type="component" value="Unassembled WGS sequence"/>
</dbReference>
<keyword evidence="2" id="KW-1185">Reference proteome</keyword>
<reference evidence="1 2" key="1">
    <citation type="journal article" date="2014" name="PLoS ONE">
        <title>Global Analysis of Gene Expression Profiles in Physic Nut (Jatropha curcas L.) Seedlings Exposed to Salt Stress.</title>
        <authorList>
            <person name="Zhang L."/>
            <person name="Zhang C."/>
            <person name="Wu P."/>
            <person name="Chen Y."/>
            <person name="Li M."/>
            <person name="Jiang H."/>
            <person name="Wu G."/>
        </authorList>
    </citation>
    <scope>NUCLEOTIDE SEQUENCE [LARGE SCALE GENOMIC DNA]</scope>
    <source>
        <strain evidence="2">cv. GZQX0401</strain>
        <tissue evidence="1">Young leaves</tissue>
    </source>
</reference>
<dbReference type="EMBL" id="KK916188">
    <property type="protein sequence ID" value="KDP20354.1"/>
    <property type="molecule type" value="Genomic_DNA"/>
</dbReference>
<gene>
    <name evidence="1" type="ORF">JCGZ_06738</name>
</gene>
<organism evidence="1 2">
    <name type="scientific">Jatropha curcas</name>
    <name type="common">Barbados nut</name>
    <dbReference type="NCBI Taxonomy" id="180498"/>
    <lineage>
        <taxon>Eukaryota</taxon>
        <taxon>Viridiplantae</taxon>
        <taxon>Streptophyta</taxon>
        <taxon>Embryophyta</taxon>
        <taxon>Tracheophyta</taxon>
        <taxon>Spermatophyta</taxon>
        <taxon>Magnoliopsida</taxon>
        <taxon>eudicotyledons</taxon>
        <taxon>Gunneridae</taxon>
        <taxon>Pentapetalae</taxon>
        <taxon>rosids</taxon>
        <taxon>fabids</taxon>
        <taxon>Malpighiales</taxon>
        <taxon>Euphorbiaceae</taxon>
        <taxon>Crotonoideae</taxon>
        <taxon>Jatropheae</taxon>
        <taxon>Jatropha</taxon>
    </lineage>
</organism>
<name>A0A067JLH2_JATCU</name>
<protein>
    <submittedName>
        <fullName evidence="1">Uncharacterized protein</fullName>
    </submittedName>
</protein>
<accession>A0A067JLH2</accession>
<evidence type="ECO:0000313" key="1">
    <source>
        <dbReference type="EMBL" id="KDP20354.1"/>
    </source>
</evidence>
<sequence length="69" mass="7810">MTDFEEQLIKSQEPSFEQLVDGTQFMMGMVQEGSGAECSQKMPEFEDFLGIGDEASRMVQEQKSKARIL</sequence>
<evidence type="ECO:0000313" key="2">
    <source>
        <dbReference type="Proteomes" id="UP000027138"/>
    </source>
</evidence>
<proteinExistence type="predicted"/>
<dbReference type="AlphaFoldDB" id="A0A067JLH2"/>